<evidence type="ECO:0000313" key="5">
    <source>
        <dbReference type="EMBL" id="MEV5249504.1"/>
    </source>
</evidence>
<proteinExistence type="predicted"/>
<keyword evidence="1" id="KW-0805">Transcription regulation</keyword>
<dbReference type="RefSeq" id="WP_145830134.1">
    <property type="nucleotide sequence ID" value="NZ_JBFATD010000016.1"/>
</dbReference>
<protein>
    <submittedName>
        <fullName evidence="5">Helix-turn-helix domain-containing protein</fullName>
    </submittedName>
</protein>
<evidence type="ECO:0000256" key="1">
    <source>
        <dbReference type="ARBA" id="ARBA00023015"/>
    </source>
</evidence>
<evidence type="ECO:0000256" key="2">
    <source>
        <dbReference type="ARBA" id="ARBA00023125"/>
    </source>
</evidence>
<evidence type="ECO:0000313" key="6">
    <source>
        <dbReference type="Proteomes" id="UP001552527"/>
    </source>
</evidence>
<evidence type="ECO:0000256" key="3">
    <source>
        <dbReference type="ARBA" id="ARBA00023163"/>
    </source>
</evidence>
<dbReference type="PANTHER" id="PTHR33204:SF18">
    <property type="entry name" value="TRANSCRIPTIONAL REGULATORY PROTEIN"/>
    <property type="match status" value="1"/>
</dbReference>
<keyword evidence="3" id="KW-0804">Transcription</keyword>
<dbReference type="Gene3D" id="1.10.10.10">
    <property type="entry name" value="Winged helix-like DNA-binding domain superfamily/Winged helix DNA-binding domain"/>
    <property type="match status" value="1"/>
</dbReference>
<keyword evidence="6" id="KW-1185">Reference proteome</keyword>
<reference evidence="5 6" key="1">
    <citation type="submission" date="2024-06" db="EMBL/GenBank/DDBJ databases">
        <title>The Natural Products Discovery Center: Release of the First 8490 Sequenced Strains for Exploring Actinobacteria Biosynthetic Diversity.</title>
        <authorList>
            <person name="Kalkreuter E."/>
            <person name="Kautsar S.A."/>
            <person name="Yang D."/>
            <person name="Bader C.D."/>
            <person name="Teijaro C.N."/>
            <person name="Fluegel L."/>
            <person name="Davis C.M."/>
            <person name="Simpson J.R."/>
            <person name="Lauterbach L."/>
            <person name="Steele A.D."/>
            <person name="Gui C."/>
            <person name="Meng S."/>
            <person name="Li G."/>
            <person name="Viehrig K."/>
            <person name="Ye F."/>
            <person name="Su P."/>
            <person name="Kiefer A.F."/>
            <person name="Nichols A."/>
            <person name="Cepeda A.J."/>
            <person name="Yan W."/>
            <person name="Fan B."/>
            <person name="Jiang Y."/>
            <person name="Adhikari A."/>
            <person name="Zheng C.-J."/>
            <person name="Schuster L."/>
            <person name="Cowan T.M."/>
            <person name="Smanski M.J."/>
            <person name="Chevrette M.G."/>
            <person name="De Carvalho L.P.S."/>
            <person name="Shen B."/>
        </authorList>
    </citation>
    <scope>NUCLEOTIDE SEQUENCE [LARGE SCALE GENOMIC DNA]</scope>
    <source>
        <strain evidence="5 6">NPDC052768</strain>
    </source>
</reference>
<organism evidence="5 6">
    <name type="scientific">Streptomyces werraensis</name>
    <dbReference type="NCBI Taxonomy" id="68284"/>
    <lineage>
        <taxon>Bacteria</taxon>
        <taxon>Bacillati</taxon>
        <taxon>Actinomycetota</taxon>
        <taxon>Actinomycetes</taxon>
        <taxon>Kitasatosporales</taxon>
        <taxon>Streptomycetaceae</taxon>
        <taxon>Streptomyces</taxon>
    </lineage>
</organism>
<dbReference type="Pfam" id="PF01638">
    <property type="entry name" value="HxlR"/>
    <property type="match status" value="1"/>
</dbReference>
<dbReference type="SUPFAM" id="SSF46785">
    <property type="entry name" value="Winged helix' DNA-binding domain"/>
    <property type="match status" value="1"/>
</dbReference>
<dbReference type="InterPro" id="IPR036388">
    <property type="entry name" value="WH-like_DNA-bd_sf"/>
</dbReference>
<keyword evidence="2" id="KW-0238">DNA-binding</keyword>
<dbReference type="InterPro" id="IPR036390">
    <property type="entry name" value="WH_DNA-bd_sf"/>
</dbReference>
<accession>A0ABV3JN46</accession>
<sequence>MTKALGKDSTCSIARSLEVLGDSWTLLVVREAVVAHATRFQEFRDALGIAPNILTKRLALLVDEGLMERRTYREPGVRAREEYVLTEAGRSLSVVIAALASWGRTHRPRSDGTSPRFALEDSGTVAQLAFVTADGEVVPPQLLTARRTADSLLESAVEASMSR</sequence>
<dbReference type="PROSITE" id="PS51118">
    <property type="entry name" value="HTH_HXLR"/>
    <property type="match status" value="1"/>
</dbReference>
<name>A0ABV3JN46_9ACTN</name>
<feature type="domain" description="HTH hxlR-type" evidence="4">
    <location>
        <begin position="11"/>
        <end position="111"/>
    </location>
</feature>
<dbReference type="InterPro" id="IPR002577">
    <property type="entry name" value="HTH_HxlR"/>
</dbReference>
<dbReference type="EMBL" id="JBFATE010000016">
    <property type="protein sequence ID" value="MEV5249504.1"/>
    <property type="molecule type" value="Genomic_DNA"/>
</dbReference>
<dbReference type="PANTHER" id="PTHR33204">
    <property type="entry name" value="TRANSCRIPTIONAL REGULATOR, MARR FAMILY"/>
    <property type="match status" value="1"/>
</dbReference>
<comment type="caution">
    <text evidence="5">The sequence shown here is derived from an EMBL/GenBank/DDBJ whole genome shotgun (WGS) entry which is preliminary data.</text>
</comment>
<gene>
    <name evidence="5" type="ORF">AB0K95_30185</name>
</gene>
<evidence type="ECO:0000259" key="4">
    <source>
        <dbReference type="PROSITE" id="PS51118"/>
    </source>
</evidence>
<dbReference type="Proteomes" id="UP001552527">
    <property type="component" value="Unassembled WGS sequence"/>
</dbReference>